<accession>A0A170WVZ9</accession>
<reference evidence="2" key="2">
    <citation type="journal article" date="2017" name="J. Med. Entomol.">
        <title>Transcriptome Analysis of the Triatoma infestans (Hemiptera: Reduviidae) Integument.</title>
        <authorList>
            <person name="Calderon-Fernandez G.M."/>
            <person name="Moriconi D.E."/>
            <person name="Dulbecco A.B."/>
            <person name="Juarez M.P."/>
        </authorList>
    </citation>
    <scope>NUCLEOTIDE SEQUENCE</scope>
    <source>
        <strain evidence="2">Int1</strain>
        <tissue evidence="2">Integument</tissue>
    </source>
</reference>
<protein>
    <submittedName>
        <fullName evidence="2">Coiled-coil domain-containing protein 186</fullName>
    </submittedName>
</protein>
<reference evidence="2" key="1">
    <citation type="submission" date="2016-04" db="EMBL/GenBank/DDBJ databases">
        <authorList>
            <person name="Calderon-Fernandez G.M.Sr."/>
        </authorList>
    </citation>
    <scope>NUCLEOTIDE SEQUENCE</scope>
    <source>
        <strain evidence="2">Int1</strain>
        <tissue evidence="2">Integument</tissue>
    </source>
</reference>
<evidence type="ECO:0000313" key="2">
    <source>
        <dbReference type="EMBL" id="JAR98268.1"/>
    </source>
</evidence>
<dbReference type="EMBL" id="GEMB01005038">
    <property type="protein sequence ID" value="JAR98268.1"/>
    <property type="molecule type" value="Transcribed_RNA"/>
</dbReference>
<organism evidence="2">
    <name type="scientific">Triatoma infestans</name>
    <name type="common">Assassin bug</name>
    <dbReference type="NCBI Taxonomy" id="30076"/>
    <lineage>
        <taxon>Eukaryota</taxon>
        <taxon>Metazoa</taxon>
        <taxon>Ecdysozoa</taxon>
        <taxon>Arthropoda</taxon>
        <taxon>Hexapoda</taxon>
        <taxon>Insecta</taxon>
        <taxon>Pterygota</taxon>
        <taxon>Neoptera</taxon>
        <taxon>Paraneoptera</taxon>
        <taxon>Hemiptera</taxon>
        <taxon>Heteroptera</taxon>
        <taxon>Panheteroptera</taxon>
        <taxon>Cimicomorpha</taxon>
        <taxon>Reduviidae</taxon>
        <taxon>Triatominae</taxon>
        <taxon>Triatoma</taxon>
    </lineage>
</organism>
<dbReference type="AlphaFoldDB" id="A0A170WVZ9"/>
<feature type="compositionally biased region" description="Low complexity" evidence="1">
    <location>
        <begin position="24"/>
        <end position="42"/>
    </location>
</feature>
<proteinExistence type="predicted"/>
<name>A0A170WVZ9_TRIIF</name>
<evidence type="ECO:0000256" key="1">
    <source>
        <dbReference type="SAM" id="MobiDB-lite"/>
    </source>
</evidence>
<sequence length="70" mass="7351">MSQYKRKIEHLESSAACVGSAANSLTSGSKSTASSLSSLNDSPVLQGNRCASTGFGERIVKTPTRQCKTE</sequence>
<feature type="region of interest" description="Disordered" evidence="1">
    <location>
        <begin position="22"/>
        <end position="42"/>
    </location>
</feature>